<dbReference type="InterPro" id="IPR036249">
    <property type="entry name" value="Thioredoxin-like_sf"/>
</dbReference>
<dbReference type="Gene3D" id="3.40.30.10">
    <property type="entry name" value="Glutaredoxin"/>
    <property type="match status" value="1"/>
</dbReference>
<dbReference type="GO" id="GO:0004364">
    <property type="term" value="F:glutathione transferase activity"/>
    <property type="evidence" value="ECO:0007669"/>
    <property type="project" value="UniProtKB-UniRule"/>
</dbReference>
<dbReference type="EC" id="2.5.1.18" evidence="4"/>
<dbReference type="InterPro" id="IPR051924">
    <property type="entry name" value="GST_Kappa/NadH"/>
</dbReference>
<dbReference type="InterPro" id="IPR014440">
    <property type="entry name" value="HCCAis_GSTk"/>
</dbReference>
<dbReference type="GO" id="GO:0004602">
    <property type="term" value="F:glutathione peroxidase activity"/>
    <property type="evidence" value="ECO:0007669"/>
    <property type="project" value="TreeGrafter"/>
</dbReference>
<feature type="active site" description="Nucleophile" evidence="5">
    <location>
        <position position="15"/>
    </location>
</feature>
<proteinExistence type="inferred from homology"/>
<dbReference type="PANTHER" id="PTHR42943:SF3">
    <property type="entry name" value="GLUTATHIONE S-TRANSFERASE KAPPA 1"/>
    <property type="match status" value="1"/>
</dbReference>
<reference evidence="7 8" key="1">
    <citation type="submission" date="2020-04" db="EMBL/GenBank/DDBJ databases">
        <authorList>
            <person name="Laetsch R D."/>
            <person name="Stevens L."/>
            <person name="Kumar S."/>
            <person name="Blaxter L. M."/>
        </authorList>
    </citation>
    <scope>NUCLEOTIDE SEQUENCE [LARGE SCALE GENOMIC DNA]</scope>
</reference>
<gene>
    <name evidence="7" type="ORF">CBOVIS_LOCUS12851</name>
</gene>
<dbReference type="OrthoDB" id="4664297at2759"/>
<organism evidence="7 8">
    <name type="scientific">Caenorhabditis bovis</name>
    <dbReference type="NCBI Taxonomy" id="2654633"/>
    <lineage>
        <taxon>Eukaryota</taxon>
        <taxon>Metazoa</taxon>
        <taxon>Ecdysozoa</taxon>
        <taxon>Nematoda</taxon>
        <taxon>Chromadorea</taxon>
        <taxon>Rhabditida</taxon>
        <taxon>Rhabditina</taxon>
        <taxon>Rhabditomorpha</taxon>
        <taxon>Rhabditoidea</taxon>
        <taxon>Rhabditidae</taxon>
        <taxon>Peloderinae</taxon>
        <taxon>Caenorhabditis</taxon>
    </lineage>
</organism>
<evidence type="ECO:0000256" key="5">
    <source>
        <dbReference type="PIRSR" id="PIRSR006386-1"/>
    </source>
</evidence>
<comment type="caution">
    <text evidence="7">The sequence shown here is derived from an EMBL/GenBank/DDBJ whole genome shotgun (WGS) entry which is preliminary data.</text>
</comment>
<keyword evidence="8" id="KW-1185">Reference proteome</keyword>
<comment type="catalytic activity">
    <reaction evidence="3 4">
        <text>RX + glutathione = an S-substituted glutathione + a halide anion + H(+)</text>
        <dbReference type="Rhea" id="RHEA:16437"/>
        <dbReference type="ChEBI" id="CHEBI:15378"/>
        <dbReference type="ChEBI" id="CHEBI:16042"/>
        <dbReference type="ChEBI" id="CHEBI:17792"/>
        <dbReference type="ChEBI" id="CHEBI:57925"/>
        <dbReference type="ChEBI" id="CHEBI:90779"/>
        <dbReference type="EC" id="2.5.1.18"/>
    </reaction>
</comment>
<protein>
    <recommendedName>
        <fullName evidence="4">Glutathione S-transferase kappa</fullName>
        <ecNumber evidence="4">2.5.1.18</ecNumber>
    </recommendedName>
</protein>
<evidence type="ECO:0000313" key="7">
    <source>
        <dbReference type="EMBL" id="CAB3411460.1"/>
    </source>
</evidence>
<evidence type="ECO:0000256" key="4">
    <source>
        <dbReference type="PIRNR" id="PIRNR006386"/>
    </source>
</evidence>
<accession>A0A8S1FCD6</accession>
<dbReference type="FunFam" id="3.40.30.10:FF:000096">
    <property type="entry name" value="Glutathione S-transferase kappa"/>
    <property type="match status" value="1"/>
</dbReference>
<evidence type="ECO:0000256" key="1">
    <source>
        <dbReference type="ARBA" id="ARBA00006494"/>
    </source>
</evidence>
<dbReference type="SUPFAM" id="SSF52833">
    <property type="entry name" value="Thioredoxin-like"/>
    <property type="match status" value="1"/>
</dbReference>
<dbReference type="InterPro" id="IPR001853">
    <property type="entry name" value="DSBA-like_thioredoxin_dom"/>
</dbReference>
<dbReference type="PIRSF" id="PIRSF006386">
    <property type="entry name" value="HCCAis_GSTk"/>
    <property type="match status" value="1"/>
</dbReference>
<dbReference type="PANTHER" id="PTHR42943">
    <property type="entry name" value="GLUTATHIONE S-TRANSFERASE KAPPA"/>
    <property type="match status" value="1"/>
</dbReference>
<keyword evidence="2 4" id="KW-0808">Transferase</keyword>
<comment type="similarity">
    <text evidence="1 4">Belongs to the GST superfamily. Kappa family.</text>
</comment>
<evidence type="ECO:0000256" key="2">
    <source>
        <dbReference type="ARBA" id="ARBA00022679"/>
    </source>
</evidence>
<dbReference type="AlphaFoldDB" id="A0A8S1FCD6"/>
<dbReference type="GO" id="GO:0006749">
    <property type="term" value="P:glutathione metabolic process"/>
    <property type="evidence" value="ECO:0007669"/>
    <property type="project" value="TreeGrafter"/>
</dbReference>
<dbReference type="GO" id="GO:0005739">
    <property type="term" value="C:mitochondrion"/>
    <property type="evidence" value="ECO:0007669"/>
    <property type="project" value="TreeGrafter"/>
</dbReference>
<feature type="domain" description="DSBA-like thioredoxin" evidence="6">
    <location>
        <begin position="7"/>
        <end position="209"/>
    </location>
</feature>
<dbReference type="GO" id="GO:0005777">
    <property type="term" value="C:peroxisome"/>
    <property type="evidence" value="ECO:0007669"/>
    <property type="project" value="TreeGrafter"/>
</dbReference>
<evidence type="ECO:0000256" key="3">
    <source>
        <dbReference type="ARBA" id="ARBA00047960"/>
    </source>
</evidence>
<evidence type="ECO:0000259" key="6">
    <source>
        <dbReference type="Pfam" id="PF01323"/>
    </source>
</evidence>
<dbReference type="Proteomes" id="UP000494206">
    <property type="component" value="Unassembled WGS sequence"/>
</dbReference>
<evidence type="ECO:0000313" key="8">
    <source>
        <dbReference type="Proteomes" id="UP000494206"/>
    </source>
</evidence>
<dbReference type="EMBL" id="CADEPM010000013">
    <property type="protein sequence ID" value="CAB3411460.1"/>
    <property type="molecule type" value="Genomic_DNA"/>
</dbReference>
<sequence length="223" mass="25704">MSSLPRIDYYFDVVSPFAYIGFEALHQIEKQWSGVTVKYIPFFVAAVMKESGNSTPASVPAKTRMFVADAIRMGKYWDVPIRTNPKFIEWLLTYNTRRALRILLVLQAEDEELMKKAAREMWLRLWYRREKIFENADFEEILKAVGVNNIQEVIDKSESPEIKNKLAENTKTAVDQGAFGTPWIAVHTTDGNTTNFFGGDRFHLIAELLNQPHPLPEKYLAKL</sequence>
<dbReference type="Pfam" id="PF01323">
    <property type="entry name" value="DSBA"/>
    <property type="match status" value="1"/>
</dbReference>
<name>A0A8S1FCD6_9PELO</name>